<evidence type="ECO:0000259" key="2">
    <source>
        <dbReference type="Pfam" id="PF03732"/>
    </source>
</evidence>
<evidence type="ECO:0000256" key="1">
    <source>
        <dbReference type="SAM" id="MobiDB-lite"/>
    </source>
</evidence>
<dbReference type="Proteomes" id="UP000293360">
    <property type="component" value="Unassembled WGS sequence"/>
</dbReference>
<dbReference type="InterPro" id="IPR005162">
    <property type="entry name" value="Retrotrans_gag_dom"/>
</dbReference>
<organism evidence="3 4">
    <name type="scientific">Monosporascus ibericus</name>
    <dbReference type="NCBI Taxonomy" id="155417"/>
    <lineage>
        <taxon>Eukaryota</taxon>
        <taxon>Fungi</taxon>
        <taxon>Dikarya</taxon>
        <taxon>Ascomycota</taxon>
        <taxon>Pezizomycotina</taxon>
        <taxon>Sordariomycetes</taxon>
        <taxon>Xylariomycetidae</taxon>
        <taxon>Xylariales</taxon>
        <taxon>Xylariales incertae sedis</taxon>
        <taxon>Monosporascus</taxon>
    </lineage>
</organism>
<keyword evidence="4" id="KW-1185">Reference proteome</keyword>
<dbReference type="EMBL" id="QJNU01000384">
    <property type="protein sequence ID" value="RYP00492.1"/>
    <property type="molecule type" value="Genomic_DNA"/>
</dbReference>
<name>A0A4Q4T7Q1_9PEZI</name>
<feature type="region of interest" description="Disordered" evidence="1">
    <location>
        <begin position="1"/>
        <end position="57"/>
    </location>
</feature>
<comment type="caution">
    <text evidence="3">The sequence shown here is derived from an EMBL/GenBank/DDBJ whole genome shotgun (WGS) entry which is preliminary data.</text>
</comment>
<gene>
    <name evidence="3" type="ORF">DL764_006484</name>
</gene>
<dbReference type="OrthoDB" id="4778172at2759"/>
<dbReference type="STRING" id="155417.A0A4Q4T7Q1"/>
<evidence type="ECO:0000313" key="4">
    <source>
        <dbReference type="Proteomes" id="UP000293360"/>
    </source>
</evidence>
<dbReference type="AlphaFoldDB" id="A0A4Q4T7Q1"/>
<sequence>MPPTTRGKGEPSSSQTQQPTPVPKDIIKVQGDSEEEEELVVQEPQGPKGKERELSPEEKMEILLRRIQALERDKEERPQPLRKNVEGFLIQARIHLKFYQSSLTEDYQKVLAISQVFAGRVLSWFEPILRDYLKNYPESLSDATNHIFSDYEHFEDRMRALFGDTDKEQHAVKQLHLLRQLKSAAKYTTEFNRLAAISQLPASVLFYPYYDGLKPQVKDEMYRVPKTGSFEDYTN</sequence>
<dbReference type="Pfam" id="PF03732">
    <property type="entry name" value="Retrotrans_gag"/>
    <property type="match status" value="1"/>
</dbReference>
<protein>
    <recommendedName>
        <fullName evidence="2">Retrotransposon gag domain-containing protein</fullName>
    </recommendedName>
</protein>
<proteinExistence type="predicted"/>
<evidence type="ECO:0000313" key="3">
    <source>
        <dbReference type="EMBL" id="RYP00492.1"/>
    </source>
</evidence>
<feature type="compositionally biased region" description="Basic and acidic residues" evidence="1">
    <location>
        <begin position="48"/>
        <end position="57"/>
    </location>
</feature>
<accession>A0A4Q4T7Q1</accession>
<reference evidence="3 4" key="1">
    <citation type="submission" date="2018-06" db="EMBL/GenBank/DDBJ databases">
        <title>Complete Genomes of Monosporascus.</title>
        <authorList>
            <person name="Robinson A.J."/>
            <person name="Natvig D.O."/>
        </authorList>
    </citation>
    <scope>NUCLEOTIDE SEQUENCE [LARGE SCALE GENOMIC DNA]</scope>
    <source>
        <strain evidence="3 4">CBS 110550</strain>
    </source>
</reference>
<feature type="domain" description="Retrotransposon gag" evidence="2">
    <location>
        <begin position="117"/>
        <end position="214"/>
    </location>
</feature>